<gene>
    <name evidence="1" type="ORF">LCGC14_0327500</name>
</gene>
<name>A0A0F9WPK9_9ZZZZ</name>
<comment type="caution">
    <text evidence="1">The sequence shown here is derived from an EMBL/GenBank/DDBJ whole genome shotgun (WGS) entry which is preliminary data.</text>
</comment>
<protein>
    <submittedName>
        <fullName evidence="1">Uncharacterized protein</fullName>
    </submittedName>
</protein>
<evidence type="ECO:0000313" key="1">
    <source>
        <dbReference type="EMBL" id="KKN80658.1"/>
    </source>
</evidence>
<accession>A0A0F9WPK9</accession>
<organism evidence="1">
    <name type="scientific">marine sediment metagenome</name>
    <dbReference type="NCBI Taxonomy" id="412755"/>
    <lineage>
        <taxon>unclassified sequences</taxon>
        <taxon>metagenomes</taxon>
        <taxon>ecological metagenomes</taxon>
    </lineage>
</organism>
<proteinExistence type="predicted"/>
<reference evidence="1" key="1">
    <citation type="journal article" date="2015" name="Nature">
        <title>Complex archaea that bridge the gap between prokaryotes and eukaryotes.</title>
        <authorList>
            <person name="Spang A."/>
            <person name="Saw J.H."/>
            <person name="Jorgensen S.L."/>
            <person name="Zaremba-Niedzwiedzka K."/>
            <person name="Martijn J."/>
            <person name="Lind A.E."/>
            <person name="van Eijk R."/>
            <person name="Schleper C."/>
            <person name="Guy L."/>
            <person name="Ettema T.J."/>
        </authorList>
    </citation>
    <scope>NUCLEOTIDE SEQUENCE</scope>
</reference>
<dbReference type="EMBL" id="LAZR01000227">
    <property type="protein sequence ID" value="KKN80658.1"/>
    <property type="molecule type" value="Genomic_DNA"/>
</dbReference>
<sequence length="51" mass="5874">MTGKIIPNEVRTIEDLVRWIIDMERDVVAFQEAYLGRKRELPSKKCPSPSG</sequence>
<dbReference type="AlphaFoldDB" id="A0A0F9WPK9"/>